<dbReference type="EMBL" id="CP102173">
    <property type="protein sequence ID" value="UUP15560.1"/>
    <property type="molecule type" value="Genomic_DNA"/>
</dbReference>
<organism evidence="2 3">
    <name type="scientific">Aeromicrobium wangtongii</name>
    <dbReference type="NCBI Taxonomy" id="2969247"/>
    <lineage>
        <taxon>Bacteria</taxon>
        <taxon>Bacillati</taxon>
        <taxon>Actinomycetota</taxon>
        <taxon>Actinomycetes</taxon>
        <taxon>Propionibacteriales</taxon>
        <taxon>Nocardioidaceae</taxon>
        <taxon>Aeromicrobium</taxon>
    </lineage>
</organism>
<dbReference type="InterPro" id="IPR036594">
    <property type="entry name" value="Meth_synthase_dom"/>
</dbReference>
<dbReference type="SUPFAM" id="SSF52242">
    <property type="entry name" value="Cobalamin (vitamin B12)-binding domain"/>
    <property type="match status" value="1"/>
</dbReference>
<reference evidence="2 3" key="1">
    <citation type="submission" date="2022-08" db="EMBL/GenBank/DDBJ databases">
        <title>novel species in genus Aeromicrobium.</title>
        <authorList>
            <person name="Ye L."/>
        </authorList>
    </citation>
    <scope>NUCLEOTIDE SEQUENCE [LARGE SCALE GENOMIC DNA]</scope>
    <source>
        <strain evidence="3">zg-Y1379</strain>
    </source>
</reference>
<dbReference type="PROSITE" id="PS51332">
    <property type="entry name" value="B12_BINDING"/>
    <property type="match status" value="1"/>
</dbReference>
<dbReference type="Gene3D" id="1.10.1240.10">
    <property type="entry name" value="Methionine synthase domain"/>
    <property type="match status" value="1"/>
</dbReference>
<sequence>MLEAAMADDARRIGRLVGDAVRSMGVVRAWTEIISPTLVEIGREWSAGRFRLEAEHLASEAMIAELRAHTRRFEDPDPPAPTVILASAGNDEHTLPVFGLEAALAESGIQPLMLGARLPAESLASVAARVRPEAIFMWASMACPQEEMLWDVLGRARHDSAVLLGGPGWSHDVARRKGLQDALDVPDLGTALGRICAAVGHSGTYPPVT</sequence>
<protein>
    <submittedName>
        <fullName evidence="2">Cobalamin B12-binding domain-containing protein</fullName>
    </submittedName>
</protein>
<evidence type="ECO:0000259" key="1">
    <source>
        <dbReference type="PROSITE" id="PS51332"/>
    </source>
</evidence>
<proteinExistence type="predicted"/>
<name>A0ABY5MBQ5_9ACTN</name>
<evidence type="ECO:0000313" key="2">
    <source>
        <dbReference type="EMBL" id="UUP15560.1"/>
    </source>
</evidence>
<gene>
    <name evidence="2" type="ORF">NQV15_00295</name>
</gene>
<accession>A0ABY5MBQ5</accession>
<dbReference type="InterPro" id="IPR006158">
    <property type="entry name" value="Cobalamin-bd"/>
</dbReference>
<feature type="domain" description="B12-binding" evidence="1">
    <location>
        <begin position="80"/>
        <end position="206"/>
    </location>
</feature>
<dbReference type="Pfam" id="PF02607">
    <property type="entry name" value="B12-binding_2"/>
    <property type="match status" value="1"/>
</dbReference>
<dbReference type="InterPro" id="IPR036724">
    <property type="entry name" value="Cobalamin-bd_sf"/>
</dbReference>
<keyword evidence="3" id="KW-1185">Reference proteome</keyword>
<dbReference type="Gene3D" id="3.40.50.280">
    <property type="entry name" value="Cobalamin-binding domain"/>
    <property type="match status" value="1"/>
</dbReference>
<evidence type="ECO:0000313" key="3">
    <source>
        <dbReference type="Proteomes" id="UP001316184"/>
    </source>
</evidence>
<dbReference type="InterPro" id="IPR003759">
    <property type="entry name" value="Cbl-bd_cap"/>
</dbReference>
<dbReference type="Proteomes" id="UP001316184">
    <property type="component" value="Chromosome"/>
</dbReference>